<dbReference type="GO" id="GO:0008076">
    <property type="term" value="C:voltage-gated potassium channel complex"/>
    <property type="evidence" value="ECO:0007669"/>
    <property type="project" value="InterPro"/>
</dbReference>
<evidence type="ECO:0000256" key="10">
    <source>
        <dbReference type="ARBA" id="ARBA00023136"/>
    </source>
</evidence>
<evidence type="ECO:0000256" key="11">
    <source>
        <dbReference type="ARBA" id="ARBA00023303"/>
    </source>
</evidence>
<dbReference type="Pfam" id="PF00520">
    <property type="entry name" value="Ion_trans"/>
    <property type="match status" value="1"/>
</dbReference>
<evidence type="ECO:0000256" key="9">
    <source>
        <dbReference type="ARBA" id="ARBA00023065"/>
    </source>
</evidence>
<dbReference type="PANTHER" id="PTHR11537">
    <property type="entry name" value="VOLTAGE-GATED POTASSIUM CHANNEL"/>
    <property type="match status" value="1"/>
</dbReference>
<keyword evidence="6" id="KW-0851">Voltage-gated channel</keyword>
<keyword evidence="9" id="KW-0406">Ion transport</keyword>
<dbReference type="Gene3D" id="1.20.120.350">
    <property type="entry name" value="Voltage-gated potassium channels. Chain C"/>
    <property type="match status" value="1"/>
</dbReference>
<keyword evidence="4 12" id="KW-0812">Transmembrane</keyword>
<dbReference type="SUPFAM" id="SSF81324">
    <property type="entry name" value="Voltage-gated potassium channels"/>
    <property type="match status" value="1"/>
</dbReference>
<keyword evidence="2" id="KW-0813">Transport</keyword>
<comment type="subcellular location">
    <subcellularLocation>
        <location evidence="1">Membrane</location>
        <topology evidence="1">Multi-pass membrane protein</topology>
    </subcellularLocation>
</comment>
<dbReference type="InterPro" id="IPR028325">
    <property type="entry name" value="VG_K_chnl"/>
</dbReference>
<evidence type="ECO:0000256" key="8">
    <source>
        <dbReference type="ARBA" id="ARBA00022989"/>
    </source>
</evidence>
<sequence length="280" mass="30618">MKSLKDAPREAAPPRARWRTVLHEVIFEADTPAGKGFDVLLIAGILASVVAVMLDSIGAVQSHYGGLLYGIEWFFTVIFTAEYLLRLMSVGRPLKYAVSFYGVVDLVAIIPTYISLFLPGTQYLLVIRILRILRIFRILKLVHYIGEARLIVKALRASVRKIAVFIYTVLTLVVIFGSLMYIIEDGANGFTSIPRSIYWAIVTLTTVGYGDISPQTVPGQALASMVMILGYAIIAVPTGIVTVEMSQAFGREVSTQACPECAAEGHDVDARHCKFCGAAL</sequence>
<protein>
    <submittedName>
        <fullName evidence="14">Kef-type K+ ransport system, predicted NAD-binding component</fullName>
    </submittedName>
</protein>
<dbReference type="EMBL" id="CAACVI010000023">
    <property type="protein sequence ID" value="VEN74223.1"/>
    <property type="molecule type" value="Genomic_DNA"/>
</dbReference>
<dbReference type="PRINTS" id="PR00169">
    <property type="entry name" value="KCHANNEL"/>
</dbReference>
<keyword evidence="8 12" id="KW-1133">Transmembrane helix</keyword>
<evidence type="ECO:0000313" key="14">
    <source>
        <dbReference type="EMBL" id="VEN74223.1"/>
    </source>
</evidence>
<evidence type="ECO:0000256" key="6">
    <source>
        <dbReference type="ARBA" id="ARBA00022882"/>
    </source>
</evidence>
<feature type="domain" description="Ion transport" evidence="13">
    <location>
        <begin position="37"/>
        <end position="247"/>
    </location>
</feature>
<feature type="transmembrane region" description="Helical" evidence="12">
    <location>
        <begin position="221"/>
        <end position="243"/>
    </location>
</feature>
<organism evidence="14">
    <name type="scientific">uncultured Desulfobacteraceae bacterium</name>
    <dbReference type="NCBI Taxonomy" id="218296"/>
    <lineage>
        <taxon>Bacteria</taxon>
        <taxon>Pseudomonadati</taxon>
        <taxon>Thermodesulfobacteriota</taxon>
        <taxon>Desulfobacteria</taxon>
        <taxon>Desulfobacterales</taxon>
        <taxon>Desulfobacteraceae</taxon>
        <taxon>environmental samples</taxon>
    </lineage>
</organism>
<keyword evidence="3" id="KW-0633">Potassium transport</keyword>
<keyword evidence="10 12" id="KW-0472">Membrane</keyword>
<dbReference type="InterPro" id="IPR005821">
    <property type="entry name" value="Ion_trans_dom"/>
</dbReference>
<keyword evidence="7" id="KW-0630">Potassium</keyword>
<dbReference type="AlphaFoldDB" id="A0A484HIC7"/>
<feature type="transmembrane region" description="Helical" evidence="12">
    <location>
        <begin position="66"/>
        <end position="85"/>
    </location>
</feature>
<evidence type="ECO:0000256" key="5">
    <source>
        <dbReference type="ARBA" id="ARBA00022826"/>
    </source>
</evidence>
<proteinExistence type="predicted"/>
<evidence type="ECO:0000256" key="2">
    <source>
        <dbReference type="ARBA" id="ARBA00022448"/>
    </source>
</evidence>
<dbReference type="InterPro" id="IPR027359">
    <property type="entry name" value="Volt_channel_dom_sf"/>
</dbReference>
<reference evidence="14" key="1">
    <citation type="submission" date="2019-01" db="EMBL/GenBank/DDBJ databases">
        <authorList>
            <consortium name="Genoscope - CEA"/>
            <person name="William W."/>
        </authorList>
    </citation>
    <scope>NUCLEOTIDE SEQUENCE</scope>
    <source>
        <strain evidence="14">CR-1</strain>
    </source>
</reference>
<keyword evidence="11" id="KW-0407">Ion channel</keyword>
<dbReference type="GO" id="GO:0001508">
    <property type="term" value="P:action potential"/>
    <property type="evidence" value="ECO:0007669"/>
    <property type="project" value="TreeGrafter"/>
</dbReference>
<evidence type="ECO:0000256" key="7">
    <source>
        <dbReference type="ARBA" id="ARBA00022958"/>
    </source>
</evidence>
<feature type="transmembrane region" description="Helical" evidence="12">
    <location>
        <begin position="39"/>
        <end position="60"/>
    </location>
</feature>
<evidence type="ECO:0000256" key="3">
    <source>
        <dbReference type="ARBA" id="ARBA00022538"/>
    </source>
</evidence>
<dbReference type="Gene3D" id="1.10.287.70">
    <property type="match status" value="1"/>
</dbReference>
<keyword evidence="5" id="KW-0631">Potassium channel</keyword>
<dbReference type="PANTHER" id="PTHR11537:SF254">
    <property type="entry name" value="POTASSIUM VOLTAGE-GATED CHANNEL PROTEIN SHAB"/>
    <property type="match status" value="1"/>
</dbReference>
<dbReference type="GO" id="GO:0005249">
    <property type="term" value="F:voltage-gated potassium channel activity"/>
    <property type="evidence" value="ECO:0007669"/>
    <property type="project" value="InterPro"/>
</dbReference>
<evidence type="ECO:0000256" key="1">
    <source>
        <dbReference type="ARBA" id="ARBA00004141"/>
    </source>
</evidence>
<evidence type="ECO:0000256" key="4">
    <source>
        <dbReference type="ARBA" id="ARBA00022692"/>
    </source>
</evidence>
<accession>A0A484HIC7</accession>
<feature type="transmembrane region" description="Helical" evidence="12">
    <location>
        <begin position="162"/>
        <end position="183"/>
    </location>
</feature>
<gene>
    <name evidence="14" type="ORF">EPICR_30157</name>
</gene>
<evidence type="ECO:0000256" key="12">
    <source>
        <dbReference type="SAM" id="Phobius"/>
    </source>
</evidence>
<name>A0A484HIC7_9BACT</name>
<evidence type="ECO:0000259" key="13">
    <source>
        <dbReference type="Pfam" id="PF00520"/>
    </source>
</evidence>